<dbReference type="InterPro" id="IPR036259">
    <property type="entry name" value="MFS_trans_sf"/>
</dbReference>
<proteinExistence type="inferred from homology"/>
<dbReference type="Pfam" id="PF00083">
    <property type="entry name" value="Sugar_tr"/>
    <property type="match status" value="1"/>
</dbReference>
<accession>A0A9W8YQX4</accession>
<feature type="transmembrane region" description="Helical" evidence="10">
    <location>
        <begin position="124"/>
        <end position="143"/>
    </location>
</feature>
<feature type="transmembrane region" description="Helical" evidence="10">
    <location>
        <begin position="50"/>
        <end position="68"/>
    </location>
</feature>
<feature type="region of interest" description="Disordered" evidence="9">
    <location>
        <begin position="1"/>
        <end position="27"/>
    </location>
</feature>
<evidence type="ECO:0000256" key="3">
    <source>
        <dbReference type="ARBA" id="ARBA00022448"/>
    </source>
</evidence>
<gene>
    <name evidence="12" type="ORF">N0V93_008789</name>
</gene>
<feature type="transmembrane region" description="Helical" evidence="10">
    <location>
        <begin position="348"/>
        <end position="372"/>
    </location>
</feature>
<comment type="similarity">
    <text evidence="2 8">Belongs to the major facilitator superfamily. Sugar transporter (TC 2.A.1.1) family.</text>
</comment>
<dbReference type="Gene3D" id="1.20.1250.20">
    <property type="entry name" value="MFS general substrate transporter like domains"/>
    <property type="match status" value="1"/>
</dbReference>
<evidence type="ECO:0000256" key="10">
    <source>
        <dbReference type="SAM" id="Phobius"/>
    </source>
</evidence>
<evidence type="ECO:0000256" key="7">
    <source>
        <dbReference type="ARBA" id="ARBA00023180"/>
    </source>
</evidence>
<keyword evidence="6 10" id="KW-0472">Membrane</keyword>
<dbReference type="SUPFAM" id="SSF103473">
    <property type="entry name" value="MFS general substrate transporter"/>
    <property type="match status" value="1"/>
</dbReference>
<comment type="caution">
    <text evidence="12">The sequence shown here is derived from an EMBL/GenBank/DDBJ whole genome shotgun (WGS) entry which is preliminary data.</text>
</comment>
<keyword evidence="5 10" id="KW-1133">Transmembrane helix</keyword>
<dbReference type="GO" id="GO:0016020">
    <property type="term" value="C:membrane"/>
    <property type="evidence" value="ECO:0007669"/>
    <property type="project" value="UniProtKB-SubCell"/>
</dbReference>
<evidence type="ECO:0000256" key="9">
    <source>
        <dbReference type="SAM" id="MobiDB-lite"/>
    </source>
</evidence>
<feature type="transmembrane region" description="Helical" evidence="10">
    <location>
        <begin position="481"/>
        <end position="500"/>
    </location>
</feature>
<feature type="transmembrane region" description="Helical" evidence="10">
    <location>
        <begin position="413"/>
        <end position="438"/>
    </location>
</feature>
<dbReference type="PROSITE" id="PS00217">
    <property type="entry name" value="SUGAR_TRANSPORT_2"/>
    <property type="match status" value="1"/>
</dbReference>
<feature type="transmembrane region" description="Helical" evidence="10">
    <location>
        <begin position="450"/>
        <end position="469"/>
    </location>
</feature>
<protein>
    <recommendedName>
        <fullName evidence="11">Major facilitator superfamily (MFS) profile domain-containing protein</fullName>
    </recommendedName>
</protein>
<evidence type="ECO:0000256" key="2">
    <source>
        <dbReference type="ARBA" id="ARBA00010992"/>
    </source>
</evidence>
<sequence length="544" mass="59181">MDKDKHLGAGEAGFEQVERVPNDSSPDLCLNPSEEVSYGRTGIRGIIDSPYVFGAALLASLGGFSFGYDQGVISIINTMDQFHRVFPEAESAFGTGFMTAMLELGAFLGCFFMPTLCDKISRKWALTTVVVIFNIGAIMQAAAQSYGVLVAGRTIAGVGVGTLAMGAPIYISEVSPPNLRGTLLVLEEVCIVAGIIISYWITYGTRHIQGEASFRLPFGLQMVSATILGAAIHLFPFSPRWLVLVGRNEESLASISKLRRLPASDHRVQAEHKGILTEVTVHHRIEEKRHPGVHGIKLEIARWLDLARVWRRTILACAFSFFQQFMGINAFIYYAPTLFESLGQDTEMALILSGIFNILQWVGVGICFCIIDKVGRRKLAIAGGLITGSAWMILAALVGLYSSNWPAHVAAGWAAVAMAFIYVVAFGSTFACLAWAVPAEVFPNTSRAKGVAAATAVNWFCNFIVGLATPPMIQNLGFGTYVFYGSFCILAAVWAFFCVPETMGKTLEQMDELFKDGAAAEEKEVMRRELANHSPALVQTNKEV</sequence>
<dbReference type="InterPro" id="IPR003663">
    <property type="entry name" value="Sugar/inositol_transpt"/>
</dbReference>
<keyword evidence="13" id="KW-1185">Reference proteome</keyword>
<dbReference type="InterPro" id="IPR020846">
    <property type="entry name" value="MFS_dom"/>
</dbReference>
<keyword evidence="7" id="KW-0325">Glycoprotein</keyword>
<evidence type="ECO:0000256" key="8">
    <source>
        <dbReference type="RuleBase" id="RU003346"/>
    </source>
</evidence>
<reference evidence="12" key="1">
    <citation type="submission" date="2022-10" db="EMBL/GenBank/DDBJ databases">
        <title>Tapping the CABI collections for fungal endophytes: first genome assemblies for Collariella, Neodidymelliopsis, Ascochyta clinopodiicola, Didymella pomorum, Didymosphaeria variabile, Neocosmospora piperis and Neocucurbitaria cava.</title>
        <authorList>
            <person name="Hill R."/>
        </authorList>
    </citation>
    <scope>NUCLEOTIDE SEQUENCE</scope>
    <source>
        <strain evidence="12">IMI 355082</strain>
    </source>
</reference>
<dbReference type="InterPro" id="IPR005829">
    <property type="entry name" value="Sugar_transporter_CS"/>
</dbReference>
<feature type="domain" description="Major facilitator superfamily (MFS) profile" evidence="11">
    <location>
        <begin position="55"/>
        <end position="503"/>
    </location>
</feature>
<evidence type="ECO:0000313" key="12">
    <source>
        <dbReference type="EMBL" id="KAJ4388182.1"/>
    </source>
</evidence>
<feature type="transmembrane region" description="Helical" evidence="10">
    <location>
        <begin position="214"/>
        <end position="237"/>
    </location>
</feature>
<evidence type="ECO:0000256" key="5">
    <source>
        <dbReference type="ARBA" id="ARBA00022989"/>
    </source>
</evidence>
<dbReference type="NCBIfam" id="TIGR00879">
    <property type="entry name" value="SP"/>
    <property type="match status" value="1"/>
</dbReference>
<keyword evidence="3 8" id="KW-0813">Transport</keyword>
<organism evidence="12 13">
    <name type="scientific">Gnomoniopsis smithogilvyi</name>
    <dbReference type="NCBI Taxonomy" id="1191159"/>
    <lineage>
        <taxon>Eukaryota</taxon>
        <taxon>Fungi</taxon>
        <taxon>Dikarya</taxon>
        <taxon>Ascomycota</taxon>
        <taxon>Pezizomycotina</taxon>
        <taxon>Sordariomycetes</taxon>
        <taxon>Sordariomycetidae</taxon>
        <taxon>Diaporthales</taxon>
        <taxon>Gnomoniaceae</taxon>
        <taxon>Gnomoniopsis</taxon>
    </lineage>
</organism>
<dbReference type="OrthoDB" id="8120565at2759"/>
<feature type="transmembrane region" description="Helical" evidence="10">
    <location>
        <begin position="314"/>
        <end position="336"/>
    </location>
</feature>
<dbReference type="PANTHER" id="PTHR48022:SF14">
    <property type="entry name" value="MAJOR FACILITATOR SUPERFAMILY (MFS) PROFILE DOMAIN-CONTAINING PROTEIN-RELATED"/>
    <property type="match status" value="1"/>
</dbReference>
<keyword evidence="4 10" id="KW-0812">Transmembrane</keyword>
<comment type="subcellular location">
    <subcellularLocation>
        <location evidence="1">Membrane</location>
        <topology evidence="1">Multi-pass membrane protein</topology>
    </subcellularLocation>
</comment>
<dbReference type="GO" id="GO:0005351">
    <property type="term" value="F:carbohydrate:proton symporter activity"/>
    <property type="evidence" value="ECO:0007669"/>
    <property type="project" value="TreeGrafter"/>
</dbReference>
<dbReference type="Proteomes" id="UP001140453">
    <property type="component" value="Unassembled WGS sequence"/>
</dbReference>
<dbReference type="PANTHER" id="PTHR48022">
    <property type="entry name" value="PLASTIDIC GLUCOSE TRANSPORTER 4"/>
    <property type="match status" value="1"/>
</dbReference>
<dbReference type="InterPro" id="IPR005828">
    <property type="entry name" value="MFS_sugar_transport-like"/>
</dbReference>
<dbReference type="InterPro" id="IPR050360">
    <property type="entry name" value="MFS_Sugar_Transporters"/>
</dbReference>
<dbReference type="FunFam" id="1.20.1250.20:FF:000026">
    <property type="entry name" value="MFS quinate transporter QutD"/>
    <property type="match status" value="1"/>
</dbReference>
<dbReference type="EMBL" id="JAPEVB010000005">
    <property type="protein sequence ID" value="KAJ4388182.1"/>
    <property type="molecule type" value="Genomic_DNA"/>
</dbReference>
<evidence type="ECO:0000259" key="11">
    <source>
        <dbReference type="PROSITE" id="PS50850"/>
    </source>
</evidence>
<dbReference type="PRINTS" id="PR00171">
    <property type="entry name" value="SUGRTRNSPORT"/>
</dbReference>
<evidence type="ECO:0000256" key="6">
    <source>
        <dbReference type="ARBA" id="ARBA00023136"/>
    </source>
</evidence>
<feature type="transmembrane region" description="Helical" evidence="10">
    <location>
        <begin position="183"/>
        <end position="202"/>
    </location>
</feature>
<feature type="transmembrane region" description="Helical" evidence="10">
    <location>
        <begin position="92"/>
        <end position="112"/>
    </location>
</feature>
<evidence type="ECO:0000256" key="4">
    <source>
        <dbReference type="ARBA" id="ARBA00022692"/>
    </source>
</evidence>
<evidence type="ECO:0000256" key="1">
    <source>
        <dbReference type="ARBA" id="ARBA00004141"/>
    </source>
</evidence>
<feature type="transmembrane region" description="Helical" evidence="10">
    <location>
        <begin position="379"/>
        <end position="401"/>
    </location>
</feature>
<name>A0A9W8YQX4_9PEZI</name>
<feature type="transmembrane region" description="Helical" evidence="10">
    <location>
        <begin position="149"/>
        <end position="171"/>
    </location>
</feature>
<dbReference type="AlphaFoldDB" id="A0A9W8YQX4"/>
<dbReference type="PROSITE" id="PS50850">
    <property type="entry name" value="MFS"/>
    <property type="match status" value="1"/>
</dbReference>
<evidence type="ECO:0000313" key="13">
    <source>
        <dbReference type="Proteomes" id="UP001140453"/>
    </source>
</evidence>